<dbReference type="Gene3D" id="2.60.120.10">
    <property type="entry name" value="Jelly Rolls"/>
    <property type="match status" value="1"/>
</dbReference>
<gene>
    <name evidence="1" type="ORF">ACFPH6_48550</name>
</gene>
<comment type="caution">
    <text evidence="1">The sequence shown here is derived from an EMBL/GenBank/DDBJ whole genome shotgun (WGS) entry which is preliminary data.</text>
</comment>
<accession>A0ABV8Z467</accession>
<keyword evidence="2" id="KW-1185">Reference proteome</keyword>
<name>A0ABV8Z467_9ACTN</name>
<protein>
    <recommendedName>
        <fullName evidence="3">Cupin domain-containing protein</fullName>
    </recommendedName>
</protein>
<sequence>MTSAFAPDGSEVQLAPVGQEIVFENAHVRVWEITLEPGAHQPWHQHLNPYLVIALEAADNRIDALAGGDPRLVHEPAGGVVYREPGEIHMLTNRGTTRYRSRLVELKDLGENATTVAQEHTHD</sequence>
<dbReference type="RefSeq" id="WP_386355704.1">
    <property type="nucleotide sequence ID" value="NZ_JBHSFG010000111.1"/>
</dbReference>
<dbReference type="SUPFAM" id="SSF51182">
    <property type="entry name" value="RmlC-like cupins"/>
    <property type="match status" value="1"/>
</dbReference>
<dbReference type="InterPro" id="IPR014710">
    <property type="entry name" value="RmlC-like_jellyroll"/>
</dbReference>
<evidence type="ECO:0008006" key="3">
    <source>
        <dbReference type="Google" id="ProtNLM"/>
    </source>
</evidence>
<dbReference type="InterPro" id="IPR011051">
    <property type="entry name" value="RmlC_Cupin_sf"/>
</dbReference>
<dbReference type="Proteomes" id="UP001596012">
    <property type="component" value="Unassembled WGS sequence"/>
</dbReference>
<reference evidence="2" key="1">
    <citation type="journal article" date="2019" name="Int. J. Syst. Evol. Microbiol.">
        <title>The Global Catalogue of Microorganisms (GCM) 10K type strain sequencing project: providing services to taxonomists for standard genome sequencing and annotation.</title>
        <authorList>
            <consortium name="The Broad Institute Genomics Platform"/>
            <consortium name="The Broad Institute Genome Sequencing Center for Infectious Disease"/>
            <person name="Wu L."/>
            <person name="Ma J."/>
        </authorList>
    </citation>
    <scope>NUCLEOTIDE SEQUENCE [LARGE SCALE GENOMIC DNA]</scope>
    <source>
        <strain evidence="2">DT43</strain>
    </source>
</reference>
<proteinExistence type="predicted"/>
<dbReference type="EMBL" id="JBHSFG010000111">
    <property type="protein sequence ID" value="MFC4472242.1"/>
    <property type="molecule type" value="Genomic_DNA"/>
</dbReference>
<organism evidence="1 2">
    <name type="scientific">Streptomyces xiangluensis</name>
    <dbReference type="NCBI Taxonomy" id="2665720"/>
    <lineage>
        <taxon>Bacteria</taxon>
        <taxon>Bacillati</taxon>
        <taxon>Actinomycetota</taxon>
        <taxon>Actinomycetes</taxon>
        <taxon>Kitasatosporales</taxon>
        <taxon>Streptomycetaceae</taxon>
        <taxon>Streptomyces</taxon>
    </lineage>
</organism>
<evidence type="ECO:0000313" key="1">
    <source>
        <dbReference type="EMBL" id="MFC4472242.1"/>
    </source>
</evidence>
<evidence type="ECO:0000313" key="2">
    <source>
        <dbReference type="Proteomes" id="UP001596012"/>
    </source>
</evidence>